<dbReference type="AlphaFoldDB" id="W0B6Z7"/>
<evidence type="ECO:0000313" key="2">
    <source>
        <dbReference type="Proteomes" id="UP000018838"/>
    </source>
</evidence>
<keyword evidence="2" id="KW-1185">Reference proteome</keyword>
<protein>
    <submittedName>
        <fullName evidence="1">Uncharacterized protein</fullName>
    </submittedName>
</protein>
<dbReference type="STRING" id="1268635.Loa_00734"/>
<organism evidence="1 2">
    <name type="scientific">Legionella oakridgensis ATCC 33761 = DSM 21215</name>
    <dbReference type="NCBI Taxonomy" id="1268635"/>
    <lineage>
        <taxon>Bacteria</taxon>
        <taxon>Pseudomonadati</taxon>
        <taxon>Pseudomonadota</taxon>
        <taxon>Gammaproteobacteria</taxon>
        <taxon>Legionellales</taxon>
        <taxon>Legionellaceae</taxon>
        <taxon>Legionella</taxon>
    </lineage>
</organism>
<evidence type="ECO:0000313" key="1">
    <source>
        <dbReference type="EMBL" id="AHE66303.1"/>
    </source>
</evidence>
<sequence length="35" mass="4086">MTAAIGFPTLRLIRYRIDRWTLEDLAPGKQRLISI</sequence>
<proteinExistence type="predicted"/>
<dbReference type="HOGENOM" id="CLU_220594_0_0_6"/>
<dbReference type="KEGG" id="lok:Loa_00734"/>
<reference evidence="1 2" key="1">
    <citation type="journal article" date="2013" name="Int. J. Med. Microbiol.">
        <title>Legionella oakridgensis ATCC 33761 genome sequence and phenotypic characterization reveals its replication capacity in amoebae.</title>
        <authorList>
            <person name="Brzuszkiewicz E."/>
            <person name="Schulz T."/>
            <person name="Rydzewski K."/>
            <person name="Daniel R."/>
            <person name="Gillmaier N."/>
            <person name="Dittmann C."/>
            <person name="Holland G."/>
            <person name="Schunder E."/>
            <person name="Lautner M."/>
            <person name="Eisenreich W."/>
            <person name="Luck C."/>
            <person name="Heuner K."/>
        </authorList>
    </citation>
    <scope>NUCLEOTIDE SEQUENCE [LARGE SCALE GENOMIC DNA]</scope>
    <source>
        <strain>OR-10</strain>
        <strain evidence="2">ATCC 33761</strain>
    </source>
</reference>
<name>W0B6Z7_9GAMM</name>
<gene>
    <name evidence="1" type="ORF">Loa_00734</name>
</gene>
<dbReference type="Proteomes" id="UP000018838">
    <property type="component" value="Chromosome"/>
</dbReference>
<accession>W0B6Z7</accession>
<dbReference type="EMBL" id="CP004006">
    <property type="protein sequence ID" value="AHE66303.1"/>
    <property type="molecule type" value="Genomic_DNA"/>
</dbReference>